<accession>A0AAU8LWL5</accession>
<proteinExistence type="predicted"/>
<dbReference type="EMBL" id="CP159373">
    <property type="protein sequence ID" value="XCN73626.1"/>
    <property type="molecule type" value="Genomic_DNA"/>
</dbReference>
<sequence>MYNIKFNNEMLRGQYSVSFLAAPLLMLFLALAVEQAKAGEGNEKISGVIKEMPGIGGPYGIWYLEDKRVQVTEETVFKGDQSKATFGTRVIAKGSKKDGVFVVSEIEIRRDDGHEAFAQN</sequence>
<reference evidence="1" key="1">
    <citation type="journal article" date="2024" name="Syst. Appl. Microbiol.">
        <title>First single-strain enrichments of Electrothrix cable bacteria, description of E. aestuarii sp. nov. and E. rattekaaiensis sp. nov., and proposal of a cable bacteria taxonomy following the rules of the SeqCode.</title>
        <authorList>
            <person name="Plum-Jensen L.E."/>
            <person name="Schramm A."/>
            <person name="Marshall I.P.G."/>
        </authorList>
    </citation>
    <scope>NUCLEOTIDE SEQUENCE</scope>
    <source>
        <strain evidence="1">Rat1</strain>
    </source>
</reference>
<evidence type="ECO:0000313" key="1">
    <source>
        <dbReference type="EMBL" id="XCN73626.1"/>
    </source>
</evidence>
<evidence type="ECO:0008006" key="2">
    <source>
        <dbReference type="Google" id="ProtNLM"/>
    </source>
</evidence>
<protein>
    <recommendedName>
        <fullName evidence="2">DUF5666 domain-containing protein</fullName>
    </recommendedName>
</protein>
<organism evidence="1">
    <name type="scientific">Candidatus Electrothrix aestuarii</name>
    <dbReference type="NCBI Taxonomy" id="3062594"/>
    <lineage>
        <taxon>Bacteria</taxon>
        <taxon>Pseudomonadati</taxon>
        <taxon>Thermodesulfobacteriota</taxon>
        <taxon>Desulfobulbia</taxon>
        <taxon>Desulfobulbales</taxon>
        <taxon>Desulfobulbaceae</taxon>
        <taxon>Candidatus Electrothrix</taxon>
    </lineage>
</organism>
<name>A0AAU8LWL5_9BACT</name>
<dbReference type="AlphaFoldDB" id="A0AAU8LWL5"/>
<dbReference type="KEGG" id="eaj:Q3M24_02400"/>
<reference evidence="1" key="2">
    <citation type="submission" date="2024-06" db="EMBL/GenBank/DDBJ databases">
        <authorList>
            <person name="Plum-Jensen L.E."/>
            <person name="Schramm A."/>
            <person name="Marshall I.P.G."/>
        </authorList>
    </citation>
    <scope>NUCLEOTIDE SEQUENCE</scope>
    <source>
        <strain evidence="1">Rat1</strain>
    </source>
</reference>
<gene>
    <name evidence="1" type="ORF">Q3M24_02400</name>
</gene>